<dbReference type="EMBL" id="SLXK01000014">
    <property type="protein sequence ID" value="TCP28884.1"/>
    <property type="molecule type" value="Genomic_DNA"/>
</dbReference>
<comment type="caution">
    <text evidence="7">The sequence shown here is derived from an EMBL/GenBank/DDBJ whole genome shotgun (WGS) entry which is preliminary data.</text>
</comment>
<organism evidence="7 8">
    <name type="scientific">Scopulibacillus darangshiensis</name>
    <dbReference type="NCBI Taxonomy" id="442528"/>
    <lineage>
        <taxon>Bacteria</taxon>
        <taxon>Bacillati</taxon>
        <taxon>Bacillota</taxon>
        <taxon>Bacilli</taxon>
        <taxon>Bacillales</taxon>
        <taxon>Sporolactobacillaceae</taxon>
        <taxon>Scopulibacillus</taxon>
    </lineage>
</organism>
<reference evidence="7 8" key="1">
    <citation type="submission" date="2019-03" db="EMBL/GenBank/DDBJ databases">
        <title>Genomic Encyclopedia of Type Strains, Phase IV (KMG-IV): sequencing the most valuable type-strain genomes for metagenomic binning, comparative biology and taxonomic classification.</title>
        <authorList>
            <person name="Goeker M."/>
        </authorList>
    </citation>
    <scope>NUCLEOTIDE SEQUENCE [LARGE SCALE GENOMIC DNA]</scope>
    <source>
        <strain evidence="7 8">DSM 19377</strain>
    </source>
</reference>
<dbReference type="InterPro" id="IPR036237">
    <property type="entry name" value="Xyl_isomerase-like_sf"/>
</dbReference>
<gene>
    <name evidence="7" type="ORF">EV207_1146</name>
</gene>
<evidence type="ECO:0000313" key="7">
    <source>
        <dbReference type="EMBL" id="TCP28884.1"/>
    </source>
</evidence>
<keyword evidence="2 7" id="KW-0255">Endonuclease</keyword>
<dbReference type="NCBIfam" id="TIGR00629">
    <property type="entry name" value="uvde"/>
    <property type="match status" value="1"/>
</dbReference>
<accession>A0A4R2P4A3</accession>
<evidence type="ECO:0000256" key="6">
    <source>
        <dbReference type="ARBA" id="ARBA00023204"/>
    </source>
</evidence>
<evidence type="ECO:0000313" key="8">
    <source>
        <dbReference type="Proteomes" id="UP000295416"/>
    </source>
</evidence>
<dbReference type="GO" id="GO:0009411">
    <property type="term" value="P:response to UV"/>
    <property type="evidence" value="ECO:0007669"/>
    <property type="project" value="InterPro"/>
</dbReference>
<dbReference type="Proteomes" id="UP000295416">
    <property type="component" value="Unassembled WGS sequence"/>
</dbReference>
<dbReference type="GO" id="GO:0016787">
    <property type="term" value="F:hydrolase activity"/>
    <property type="evidence" value="ECO:0007669"/>
    <property type="project" value="UniProtKB-KW"/>
</dbReference>
<protein>
    <submittedName>
        <fullName evidence="7">UV-damage endonuclease</fullName>
    </submittedName>
</protein>
<dbReference type="RefSeq" id="WP_132746189.1">
    <property type="nucleotide sequence ID" value="NZ_SLXK01000014.1"/>
</dbReference>
<dbReference type="Pfam" id="PF03851">
    <property type="entry name" value="UvdE"/>
    <property type="match status" value="1"/>
</dbReference>
<keyword evidence="4" id="KW-0228">DNA excision</keyword>
<proteinExistence type="predicted"/>
<evidence type="ECO:0000256" key="4">
    <source>
        <dbReference type="ARBA" id="ARBA00022769"/>
    </source>
</evidence>
<sequence length="325" mass="37142">MRTLVRLGYVAMSVNVPNSSPSQTMTYTRFKQIDDREAAITKLERIAESNIHNCIRLLKHNAANDISFFRLSSRLVPLATHEDLAGWRYLESISEPLLELGGIAKKKGMRIDFHPDHFVVVNSPKKEVLLNALKVLTYHYHLLKGIGIEPKHRAVLHVGGAYQNKAKALEQFVLNWAIVPRSIQDMIMIENDDKSFDMMDCLYLCNKLGLPFVFDYHHHLANHSDPDWKSHWNRVVGTWEVSKLPIKMHISSPKSDKQYRSHADFVDPSMFLDFLKGINSSVPQIDCMIEAKKKDQALFQLMKDLKSLNAIEAVDGASFYLKKGV</sequence>
<evidence type="ECO:0000256" key="3">
    <source>
        <dbReference type="ARBA" id="ARBA00022763"/>
    </source>
</evidence>
<keyword evidence="8" id="KW-1185">Reference proteome</keyword>
<evidence type="ECO:0000256" key="1">
    <source>
        <dbReference type="ARBA" id="ARBA00022722"/>
    </source>
</evidence>
<keyword evidence="1" id="KW-0540">Nuclease</keyword>
<evidence type="ECO:0000256" key="5">
    <source>
        <dbReference type="ARBA" id="ARBA00022801"/>
    </source>
</evidence>
<dbReference type="PANTHER" id="PTHR31290">
    <property type="entry name" value="UV-DAMAGE ENDONUCLEASE"/>
    <property type="match status" value="1"/>
</dbReference>
<dbReference type="OrthoDB" id="9782576at2"/>
<dbReference type="AlphaFoldDB" id="A0A4R2P4A3"/>
<dbReference type="Gene3D" id="3.20.20.150">
    <property type="entry name" value="Divalent-metal-dependent TIM barrel enzymes"/>
    <property type="match status" value="1"/>
</dbReference>
<dbReference type="SUPFAM" id="SSF51658">
    <property type="entry name" value="Xylose isomerase-like"/>
    <property type="match status" value="1"/>
</dbReference>
<dbReference type="GO" id="GO:0004519">
    <property type="term" value="F:endonuclease activity"/>
    <property type="evidence" value="ECO:0007669"/>
    <property type="project" value="UniProtKB-KW"/>
</dbReference>
<keyword evidence="5" id="KW-0378">Hydrolase</keyword>
<evidence type="ECO:0000256" key="2">
    <source>
        <dbReference type="ARBA" id="ARBA00022759"/>
    </source>
</evidence>
<keyword evidence="6" id="KW-0234">DNA repair</keyword>
<keyword evidence="3" id="KW-0227">DNA damage</keyword>
<dbReference type="GO" id="GO:0006289">
    <property type="term" value="P:nucleotide-excision repair"/>
    <property type="evidence" value="ECO:0007669"/>
    <property type="project" value="InterPro"/>
</dbReference>
<dbReference type="InterPro" id="IPR004601">
    <property type="entry name" value="UvdE"/>
</dbReference>
<dbReference type="PANTHER" id="PTHR31290:SF5">
    <property type="entry name" value="UV-DAMAGE ENDONUCLEASE"/>
    <property type="match status" value="1"/>
</dbReference>
<name>A0A4R2P4A3_9BACL</name>